<dbReference type="Pfam" id="PF14230">
    <property type="entry name" value="DUF4333"/>
    <property type="match status" value="1"/>
</dbReference>
<feature type="signal peptide" evidence="1">
    <location>
        <begin position="1"/>
        <end position="24"/>
    </location>
</feature>
<comment type="caution">
    <text evidence="3">The sequence shown here is derived from an EMBL/GenBank/DDBJ whole genome shotgun (WGS) entry which is preliminary data.</text>
</comment>
<dbReference type="Proteomes" id="UP001651690">
    <property type="component" value="Unassembled WGS sequence"/>
</dbReference>
<keyword evidence="1" id="KW-0732">Signal</keyword>
<name>A0ABT1M5C7_9MYCO</name>
<protein>
    <submittedName>
        <fullName evidence="3">DUF4333 domain-containing protein</fullName>
    </submittedName>
</protein>
<proteinExistence type="predicted"/>
<accession>A0ABT1M5C7</accession>
<evidence type="ECO:0000313" key="4">
    <source>
        <dbReference type="Proteomes" id="UP001651690"/>
    </source>
</evidence>
<reference evidence="3 4" key="1">
    <citation type="submission" date="2022-06" db="EMBL/GenBank/DDBJ databases">
        <title>Mycolicibacterium sp. CAU 1645 isolated from seawater.</title>
        <authorList>
            <person name="Kim W."/>
        </authorList>
    </citation>
    <scope>NUCLEOTIDE SEQUENCE [LARGE SCALE GENOMIC DNA]</scope>
    <source>
        <strain evidence="3 4">CAU 1645</strain>
    </source>
</reference>
<dbReference type="EMBL" id="JANDBD010000008">
    <property type="protein sequence ID" value="MCP9274326.1"/>
    <property type="molecule type" value="Genomic_DNA"/>
</dbReference>
<feature type="chain" id="PRO_5045405793" evidence="1">
    <location>
        <begin position="25"/>
        <end position="171"/>
    </location>
</feature>
<dbReference type="PROSITE" id="PS51257">
    <property type="entry name" value="PROKAR_LIPOPROTEIN"/>
    <property type="match status" value="1"/>
</dbReference>
<organism evidence="3 4">
    <name type="scientific">Mycolicibacterium arenosum</name>
    <dbReference type="NCBI Taxonomy" id="2952157"/>
    <lineage>
        <taxon>Bacteria</taxon>
        <taxon>Bacillati</taxon>
        <taxon>Actinomycetota</taxon>
        <taxon>Actinomycetes</taxon>
        <taxon>Mycobacteriales</taxon>
        <taxon>Mycobacteriaceae</taxon>
        <taxon>Mycolicibacterium</taxon>
    </lineage>
</organism>
<keyword evidence="4" id="KW-1185">Reference proteome</keyword>
<dbReference type="InterPro" id="IPR025637">
    <property type="entry name" value="DUF4333"/>
</dbReference>
<sequence length="171" mass="18430">MAAFRSSPALVLAPVLASCSFSFSAGGPDYEKLENGIADELNSQYSAITQEVSGVECPRQQDRPKTGDVFLCEAGVENQKVRVEVTVEDGDNVSFQTIDTLFDLETTGRSLTRDVSAEYGFDVTVDCGEGLKVVPDGESFECSAADRRGDTRTVRLTAGGPDSEDEWEIVD</sequence>
<evidence type="ECO:0000313" key="3">
    <source>
        <dbReference type="EMBL" id="MCP9274326.1"/>
    </source>
</evidence>
<evidence type="ECO:0000256" key="1">
    <source>
        <dbReference type="SAM" id="SignalP"/>
    </source>
</evidence>
<evidence type="ECO:0000259" key="2">
    <source>
        <dbReference type="Pfam" id="PF14230"/>
    </source>
</evidence>
<feature type="domain" description="DUF4333" evidence="2">
    <location>
        <begin position="16"/>
        <end position="91"/>
    </location>
</feature>
<gene>
    <name evidence="3" type="ORF">NM203_19220</name>
</gene>
<dbReference type="RefSeq" id="WP_255061814.1">
    <property type="nucleotide sequence ID" value="NZ_JANDBD010000008.1"/>
</dbReference>